<dbReference type="Proteomes" id="UP000029672">
    <property type="component" value="Chromosome"/>
</dbReference>
<dbReference type="InterPro" id="IPR006917">
    <property type="entry name" value="SOUL_heme-bd"/>
</dbReference>
<reference evidence="1 2" key="1">
    <citation type="submission" date="2014-10" db="EMBL/GenBank/DDBJ databases">
        <title>Whole genome sequence of Francisella endociliophora strain FSC1006, isolated from a laboratory culture of the marine ciliate Euplotes raikovi.</title>
        <authorList>
            <person name="Granberg M."/>
            <person name="Backman S."/>
            <person name="Lundmark E."/>
            <person name="Nilsson E."/>
            <person name="Karlsson E."/>
            <person name="Thelaus J."/>
            <person name="Ohrman C."/>
            <person name="Larkeryd A."/>
            <person name="Stenberg P."/>
        </authorList>
    </citation>
    <scope>NUCLEOTIDE SEQUENCE [LARGE SCALE GENOMIC DNA]</scope>
    <source>
        <strain evidence="1 2">FSC1006</strain>
    </source>
</reference>
<proteinExistence type="predicted"/>
<dbReference type="OrthoDB" id="2156220at2"/>
<dbReference type="PROSITE" id="PS51257">
    <property type="entry name" value="PROKAR_LIPOPROTEIN"/>
    <property type="match status" value="1"/>
</dbReference>
<evidence type="ECO:0000313" key="2">
    <source>
        <dbReference type="Proteomes" id="UP000029672"/>
    </source>
</evidence>
<dbReference type="KEGG" id="frf:LO80_05890"/>
<sequence length="207" mass="23178">MLKKSFSILSSIALSSCSIFGINNVPEAKYKDIKKDDNFSVRLYAPLTEAQVTVEDSNYKSAVNKGFNYLFKYITGANISKQDIQMTTPVKIEQESQKIQMTAPVMIAGDDNSWTIAFVLPAQYTLKNAPTPTNDKVKIVEKPEAKMAVITFSGFLDKDTIDSNTTKLKTWIKSNNYEIVGQPEAAGYNPPWTIPFMRTNEVMIPIK</sequence>
<dbReference type="InterPro" id="IPR011256">
    <property type="entry name" value="Reg_factor_effector_dom_sf"/>
</dbReference>
<protein>
    <submittedName>
        <fullName evidence="1">SOUL heme-binding protein</fullName>
    </submittedName>
</protein>
<dbReference type="PANTHER" id="PTHR11220:SF1">
    <property type="entry name" value="HEME-BINDING PROTEIN 2"/>
    <property type="match status" value="1"/>
</dbReference>
<dbReference type="Pfam" id="PF04832">
    <property type="entry name" value="SOUL"/>
    <property type="match status" value="1"/>
</dbReference>
<dbReference type="RefSeq" id="WP_040009462.1">
    <property type="nucleotide sequence ID" value="NZ_CP009574.1"/>
</dbReference>
<dbReference type="AlphaFoldDB" id="A0A097EPN8"/>
<gene>
    <name evidence="1" type="ORF">LO80_05890</name>
</gene>
<dbReference type="Gene3D" id="3.20.80.10">
    <property type="entry name" value="Regulatory factor, effector binding domain"/>
    <property type="match status" value="1"/>
</dbReference>
<dbReference type="EMBL" id="CP009574">
    <property type="protein sequence ID" value="AIT09539.1"/>
    <property type="molecule type" value="Genomic_DNA"/>
</dbReference>
<accession>A0A097EPN8</accession>
<evidence type="ECO:0000313" key="1">
    <source>
        <dbReference type="EMBL" id="AIT09539.1"/>
    </source>
</evidence>
<dbReference type="PANTHER" id="PTHR11220">
    <property type="entry name" value="HEME-BINDING PROTEIN-RELATED"/>
    <property type="match status" value="1"/>
</dbReference>
<dbReference type="SUPFAM" id="SSF55136">
    <property type="entry name" value="Probable bacterial effector-binding domain"/>
    <property type="match status" value="1"/>
</dbReference>
<name>A0A097EPN8_9GAMM</name>
<dbReference type="eggNOG" id="COG3449">
    <property type="taxonomic scope" value="Bacteria"/>
</dbReference>
<dbReference type="HOGENOM" id="CLU_068699_0_1_6"/>
<keyword evidence="2" id="KW-1185">Reference proteome</keyword>
<organism evidence="1 2">
    <name type="scientific">Candidatus Francisella endociliophora</name>
    <dbReference type="NCBI Taxonomy" id="653937"/>
    <lineage>
        <taxon>Bacteria</taxon>
        <taxon>Pseudomonadati</taxon>
        <taxon>Pseudomonadota</taxon>
        <taxon>Gammaproteobacteria</taxon>
        <taxon>Thiotrichales</taxon>
        <taxon>Francisellaceae</taxon>
        <taxon>Francisella</taxon>
    </lineage>
</organism>